<keyword evidence="2" id="KW-1185">Reference proteome</keyword>
<dbReference type="AlphaFoldDB" id="A0A1I5R0R7"/>
<evidence type="ECO:0000313" key="1">
    <source>
        <dbReference type="EMBL" id="SFP51980.1"/>
    </source>
</evidence>
<accession>A0A1I5R0R7</accession>
<organism evidence="1 2">
    <name type="scientific">Pseudomonas borbori</name>
    <dbReference type="NCBI Taxonomy" id="289003"/>
    <lineage>
        <taxon>Bacteria</taxon>
        <taxon>Pseudomonadati</taxon>
        <taxon>Pseudomonadota</taxon>
        <taxon>Gammaproteobacteria</taxon>
        <taxon>Pseudomonadales</taxon>
        <taxon>Pseudomonadaceae</taxon>
        <taxon>Pseudomonas</taxon>
    </lineage>
</organism>
<reference evidence="2" key="1">
    <citation type="submission" date="2016-10" db="EMBL/GenBank/DDBJ databases">
        <authorList>
            <person name="Varghese N."/>
            <person name="Submissions S."/>
        </authorList>
    </citation>
    <scope>NUCLEOTIDE SEQUENCE [LARGE SCALE GENOMIC DNA]</scope>
    <source>
        <strain evidence="2">DSM 17834</strain>
    </source>
</reference>
<gene>
    <name evidence="1" type="ORF">SAMN05216190_1128</name>
</gene>
<name>A0A1I5R0R7_9PSED</name>
<evidence type="ECO:0000313" key="2">
    <source>
        <dbReference type="Proteomes" id="UP000198784"/>
    </source>
</evidence>
<dbReference type="Proteomes" id="UP000198784">
    <property type="component" value="Unassembled WGS sequence"/>
</dbReference>
<proteinExistence type="predicted"/>
<sequence length="87" mass="10153">MCASTNQRVTEMNRNDVKSKHAEGVTFDTHVIANPTNLKEWIVFFKKDAGRSYFLVDEREEVESFVHLDELIDELRELGIKNAEIHF</sequence>
<dbReference type="EMBL" id="FOWX01000012">
    <property type="protein sequence ID" value="SFP51980.1"/>
    <property type="molecule type" value="Genomic_DNA"/>
</dbReference>
<protein>
    <submittedName>
        <fullName evidence="1">Uncharacterized protein</fullName>
    </submittedName>
</protein>